<proteinExistence type="predicted"/>
<name>A0AAV2F968_9ROSI</name>
<organism evidence="1 2">
    <name type="scientific">Linum trigynum</name>
    <dbReference type="NCBI Taxonomy" id="586398"/>
    <lineage>
        <taxon>Eukaryota</taxon>
        <taxon>Viridiplantae</taxon>
        <taxon>Streptophyta</taxon>
        <taxon>Embryophyta</taxon>
        <taxon>Tracheophyta</taxon>
        <taxon>Spermatophyta</taxon>
        <taxon>Magnoliopsida</taxon>
        <taxon>eudicotyledons</taxon>
        <taxon>Gunneridae</taxon>
        <taxon>Pentapetalae</taxon>
        <taxon>rosids</taxon>
        <taxon>fabids</taxon>
        <taxon>Malpighiales</taxon>
        <taxon>Linaceae</taxon>
        <taxon>Linum</taxon>
    </lineage>
</organism>
<keyword evidence="2" id="KW-1185">Reference proteome</keyword>
<dbReference type="EMBL" id="OZ034819">
    <property type="protein sequence ID" value="CAL1394788.1"/>
    <property type="molecule type" value="Genomic_DNA"/>
</dbReference>
<evidence type="ECO:0000313" key="2">
    <source>
        <dbReference type="Proteomes" id="UP001497516"/>
    </source>
</evidence>
<evidence type="ECO:0000313" key="1">
    <source>
        <dbReference type="EMBL" id="CAL1394788.1"/>
    </source>
</evidence>
<sequence length="84" mass="9271">MVLDEIVKLMDVGIIFAISYNKWVSPTQEDVILELQQASPLGVGDFRLNGVTAEELLEVGQIKAVVSPNQSLQHPRERPVITSV</sequence>
<accession>A0AAV2F968</accession>
<gene>
    <name evidence="1" type="ORF">LTRI10_LOCUS35267</name>
</gene>
<dbReference type="Proteomes" id="UP001497516">
    <property type="component" value="Chromosome 6"/>
</dbReference>
<dbReference type="AlphaFoldDB" id="A0AAV2F968"/>
<reference evidence="1 2" key="1">
    <citation type="submission" date="2024-04" db="EMBL/GenBank/DDBJ databases">
        <authorList>
            <person name="Fracassetti M."/>
        </authorList>
    </citation>
    <scope>NUCLEOTIDE SEQUENCE [LARGE SCALE GENOMIC DNA]</scope>
</reference>
<protein>
    <submittedName>
        <fullName evidence="1">Uncharacterized protein</fullName>
    </submittedName>
</protein>